<organism evidence="2 3">
    <name type="scientific">Pseudomonas syringae pv. actinidiae</name>
    <dbReference type="NCBI Taxonomy" id="103796"/>
    <lineage>
        <taxon>Bacteria</taxon>
        <taxon>Pseudomonadati</taxon>
        <taxon>Pseudomonadota</taxon>
        <taxon>Gammaproteobacteria</taxon>
        <taxon>Pseudomonadales</taxon>
        <taxon>Pseudomonadaceae</taxon>
        <taxon>Pseudomonas</taxon>
        <taxon>Pseudomonas syringae</taxon>
    </lineage>
</organism>
<dbReference type="Proteomes" id="UP000230024">
    <property type="component" value="Chromosome"/>
</dbReference>
<feature type="compositionally biased region" description="Low complexity" evidence="1">
    <location>
        <begin position="21"/>
        <end position="35"/>
    </location>
</feature>
<evidence type="ECO:0000313" key="3">
    <source>
        <dbReference type="Proteomes" id="UP000230024"/>
    </source>
</evidence>
<gene>
    <name evidence="2" type="ORF">CT122_10060</name>
</gene>
<dbReference type="EMBL" id="CP024712">
    <property type="protein sequence ID" value="ATV17176.1"/>
    <property type="molecule type" value="Genomic_DNA"/>
</dbReference>
<evidence type="ECO:0000313" key="2">
    <source>
        <dbReference type="EMBL" id="ATV17176.1"/>
    </source>
</evidence>
<dbReference type="AlphaFoldDB" id="A0AAU8XEM9"/>
<accession>A0AAU8XEM9</accession>
<name>A0AAU8XEM9_PSESF</name>
<sequence>MLTCCASEGGRPGLFADKSAPTKTGSSRTSRTSPGQLPRPAVRSLDAPIFCATGLMQNGARAPVGVDLSTKTDYQTPTGSLKRPVQA</sequence>
<reference evidence="2 3" key="1">
    <citation type="submission" date="2017-11" db="EMBL/GenBank/DDBJ databases">
        <title>Complete DNA Sequence of Pseudomonas syringae pv. actinidiae, biovar 5 (Psa5).</title>
        <authorList>
            <person name="Butler M."/>
            <person name="Taiaroa G."/>
            <person name="Sumpter N."/>
            <person name="Poulter R."/>
        </authorList>
    </citation>
    <scope>NUCLEOTIDE SEQUENCE [LARGE SCALE GENOMIC DNA]</scope>
    <source>
        <strain evidence="2 3">MAFF212063</strain>
    </source>
</reference>
<proteinExistence type="predicted"/>
<feature type="region of interest" description="Disordered" evidence="1">
    <location>
        <begin position="1"/>
        <end position="43"/>
    </location>
</feature>
<evidence type="ECO:0000256" key="1">
    <source>
        <dbReference type="SAM" id="MobiDB-lite"/>
    </source>
</evidence>
<protein>
    <submittedName>
        <fullName evidence="2">Uncharacterized protein</fullName>
    </submittedName>
</protein>